<accession>A0A4Z0JDT9</accession>
<feature type="domain" description="BppU N-terminal" evidence="1">
    <location>
        <begin position="39"/>
        <end position="148"/>
    </location>
</feature>
<organism evidence="2 3">
    <name type="scientific">Companilactobacillus suantsaicola</name>
    <dbReference type="NCBI Taxonomy" id="2487723"/>
    <lineage>
        <taxon>Bacteria</taxon>
        <taxon>Bacillati</taxon>
        <taxon>Bacillota</taxon>
        <taxon>Bacilli</taxon>
        <taxon>Lactobacillales</taxon>
        <taxon>Lactobacillaceae</taxon>
        <taxon>Companilactobacillus</taxon>
    </lineage>
</organism>
<evidence type="ECO:0000313" key="3">
    <source>
        <dbReference type="Proteomes" id="UP000298021"/>
    </source>
</evidence>
<protein>
    <submittedName>
        <fullName evidence="2">DUF2479 domain-containing protein</fullName>
    </submittedName>
</protein>
<keyword evidence="3" id="KW-1185">Reference proteome</keyword>
<dbReference type="Proteomes" id="UP000298021">
    <property type="component" value="Unassembled WGS sequence"/>
</dbReference>
<sequence>MDESNENILNQDGWLPVSPDSVGGYLKIDLNKVDLVTYSLNKRFRQGENGADLKMWFYDGNIPHQLDPKNSSVTLYGEDSNSKYKVVSAQPDSDWQSGRVVMYLPSQCFASAGQYKRTVIEVKNSDQVIATINFNLDVLPNDFYNINIGSVNFSSTLTDKIVTALNNANAQVEASANAADDAVKKFQSDYDSLNQIGQNIKQLFADNDVVSKATFNDHVTAMATKIYKASDINWQSPFKSWHTAGGSSLILRDGIVEMSIAAINTSTGGSTVFMLPVECRPKTEKIGMGTAMDTDGHNAESIFVSFMPDGRVILENTTHTTAKVIFVTAYSLALDDSEKEDSDPVSIVSNIKDPTDNDPIVGVYQPTNVYGQDGAIGRALDVNETYAVINTGTMKGRDVVRVATNEWVFKDNIAYSYGVSSGTITAKGTSQTGYHESGQSITLKLEDDLPYTFTRVMEIGSKKAYRVATDQYLDEKDGTVK</sequence>
<dbReference type="InterPro" id="IPR018913">
    <property type="entry name" value="BppU_N"/>
</dbReference>
<dbReference type="Pfam" id="PF10651">
    <property type="entry name" value="BppU_N"/>
    <property type="match status" value="1"/>
</dbReference>
<gene>
    <name evidence="2" type="ORF">EGT49_12255</name>
</gene>
<dbReference type="RefSeq" id="WP_135374651.1">
    <property type="nucleotide sequence ID" value="NZ_RKLY01000052.1"/>
</dbReference>
<dbReference type="OrthoDB" id="2267608at2"/>
<proteinExistence type="predicted"/>
<reference evidence="2 3" key="1">
    <citation type="submission" date="2018-10" db="EMBL/GenBank/DDBJ databases">
        <title>Lactobacillus sp. R7 and Lactobacillus sp. R19 isolated from fermented mustard green product of Taiwan.</title>
        <authorList>
            <person name="Lin S.-T."/>
        </authorList>
    </citation>
    <scope>NUCLEOTIDE SEQUENCE [LARGE SCALE GENOMIC DNA]</scope>
    <source>
        <strain evidence="2 3">BCRC 81127</strain>
    </source>
</reference>
<name>A0A4Z0JDT9_9LACO</name>
<dbReference type="EMBL" id="RKLY01000052">
    <property type="protein sequence ID" value="TGD20921.1"/>
    <property type="molecule type" value="Genomic_DNA"/>
</dbReference>
<evidence type="ECO:0000259" key="1">
    <source>
        <dbReference type="Pfam" id="PF10651"/>
    </source>
</evidence>
<dbReference type="AlphaFoldDB" id="A0A4Z0JDT9"/>
<evidence type="ECO:0000313" key="2">
    <source>
        <dbReference type="EMBL" id="TGD20921.1"/>
    </source>
</evidence>
<comment type="caution">
    <text evidence="2">The sequence shown here is derived from an EMBL/GenBank/DDBJ whole genome shotgun (WGS) entry which is preliminary data.</text>
</comment>